<accession>A0A6G8S6B9</accession>
<sequence length="154" mass="17083">MKLNTFNFVCFVILLISATGSNTVYAQQFDQSYLKWKAEQEKADAQLKANDPNYYLSKPNLSKSSGSKSNLKSARAKSSNSIQAQGALSSNDKVHLNSANLTELQQLNGVGEKKAQMIIEYRDQHGKFKSIAELENVKGIGPKLVEKNRSRLSL</sequence>
<dbReference type="InterPro" id="IPR010994">
    <property type="entry name" value="RuvA_2-like"/>
</dbReference>
<dbReference type="SMART" id="SM00278">
    <property type="entry name" value="HhH1"/>
    <property type="match status" value="2"/>
</dbReference>
<dbReference type="InterPro" id="IPR003583">
    <property type="entry name" value="Hlx-hairpin-Hlx_DNA-bd_motif"/>
</dbReference>
<dbReference type="InterPro" id="IPR004509">
    <property type="entry name" value="Competence_ComEA_HhH"/>
</dbReference>
<dbReference type="GO" id="GO:0006281">
    <property type="term" value="P:DNA repair"/>
    <property type="evidence" value="ECO:0007669"/>
    <property type="project" value="InterPro"/>
</dbReference>
<dbReference type="GO" id="GO:0003677">
    <property type="term" value="F:DNA binding"/>
    <property type="evidence" value="ECO:0007669"/>
    <property type="project" value="UniProtKB-KW"/>
</dbReference>
<dbReference type="GO" id="GO:0015627">
    <property type="term" value="C:type II protein secretion system complex"/>
    <property type="evidence" value="ECO:0007669"/>
    <property type="project" value="TreeGrafter"/>
</dbReference>
<dbReference type="AlphaFoldDB" id="A0A6G8S6B9"/>
<feature type="compositionally biased region" description="Polar residues" evidence="1">
    <location>
        <begin position="76"/>
        <end position="89"/>
    </location>
</feature>
<dbReference type="Proteomes" id="UP000501939">
    <property type="component" value="Chromosome"/>
</dbReference>
<protein>
    <submittedName>
        <fullName evidence="4">ComEA family DNA-binding protein</fullName>
    </submittedName>
</protein>
<dbReference type="InterPro" id="IPR051675">
    <property type="entry name" value="Endo/Exo/Phosphatase_dom_1"/>
</dbReference>
<dbReference type="SUPFAM" id="SSF47781">
    <property type="entry name" value="RuvA domain 2-like"/>
    <property type="match status" value="1"/>
</dbReference>
<evidence type="ECO:0000259" key="3">
    <source>
        <dbReference type="SMART" id="SM00278"/>
    </source>
</evidence>
<evidence type="ECO:0000313" key="4">
    <source>
        <dbReference type="EMBL" id="QIO09786.1"/>
    </source>
</evidence>
<dbReference type="KEGG" id="alj:G8D99_12740"/>
<gene>
    <name evidence="4" type="ORF">G8D99_12740</name>
</gene>
<dbReference type="PANTHER" id="PTHR21180">
    <property type="entry name" value="ENDONUCLEASE/EXONUCLEASE/PHOSPHATASE FAMILY DOMAIN-CONTAINING PROTEIN 1"/>
    <property type="match status" value="1"/>
</dbReference>
<proteinExistence type="predicted"/>
<evidence type="ECO:0000256" key="1">
    <source>
        <dbReference type="SAM" id="MobiDB-lite"/>
    </source>
</evidence>
<feature type="domain" description="Helix-hairpin-helix DNA-binding motif class 1" evidence="3">
    <location>
        <begin position="132"/>
        <end position="151"/>
    </location>
</feature>
<dbReference type="GO" id="GO:0015628">
    <property type="term" value="P:protein secretion by the type II secretion system"/>
    <property type="evidence" value="ECO:0007669"/>
    <property type="project" value="TreeGrafter"/>
</dbReference>
<dbReference type="RefSeq" id="WP_166326505.1">
    <property type="nucleotide sequence ID" value="NZ_CP049916.1"/>
</dbReference>
<dbReference type="EMBL" id="CP049916">
    <property type="protein sequence ID" value="QIO09786.1"/>
    <property type="molecule type" value="Genomic_DNA"/>
</dbReference>
<organism evidence="4 5">
    <name type="scientific">Acinetobacter lanii</name>
    <dbReference type="NCBI Taxonomy" id="2715163"/>
    <lineage>
        <taxon>Bacteria</taxon>
        <taxon>Pseudomonadati</taxon>
        <taxon>Pseudomonadota</taxon>
        <taxon>Gammaproteobacteria</taxon>
        <taxon>Moraxellales</taxon>
        <taxon>Moraxellaceae</taxon>
        <taxon>Acinetobacter</taxon>
    </lineage>
</organism>
<name>A0A6G8S6B9_9GAMM</name>
<dbReference type="Pfam" id="PF12836">
    <property type="entry name" value="HHH_3"/>
    <property type="match status" value="1"/>
</dbReference>
<feature type="domain" description="Helix-hairpin-helix DNA-binding motif class 1" evidence="3">
    <location>
        <begin position="102"/>
        <end position="121"/>
    </location>
</feature>
<feature type="compositionally biased region" description="Low complexity" evidence="1">
    <location>
        <begin position="56"/>
        <end position="73"/>
    </location>
</feature>
<feature type="region of interest" description="Disordered" evidence="1">
    <location>
        <begin position="52"/>
        <end position="89"/>
    </location>
</feature>
<dbReference type="PANTHER" id="PTHR21180:SF32">
    <property type="entry name" value="ENDONUCLEASE_EXONUCLEASE_PHOSPHATASE FAMILY DOMAIN-CONTAINING PROTEIN 1"/>
    <property type="match status" value="1"/>
</dbReference>
<keyword evidence="2" id="KW-0732">Signal</keyword>
<keyword evidence="5" id="KW-1185">Reference proteome</keyword>
<evidence type="ECO:0000256" key="2">
    <source>
        <dbReference type="SAM" id="SignalP"/>
    </source>
</evidence>
<feature type="chain" id="PRO_5026121673" evidence="2">
    <location>
        <begin position="27"/>
        <end position="154"/>
    </location>
</feature>
<dbReference type="NCBIfam" id="TIGR00426">
    <property type="entry name" value="competence protein ComEA helix-hairpin-helix repeat region"/>
    <property type="match status" value="1"/>
</dbReference>
<evidence type="ECO:0000313" key="5">
    <source>
        <dbReference type="Proteomes" id="UP000501939"/>
    </source>
</evidence>
<dbReference type="Gene3D" id="1.10.150.280">
    <property type="entry name" value="AF1531-like domain"/>
    <property type="match status" value="1"/>
</dbReference>
<keyword evidence="4" id="KW-0238">DNA-binding</keyword>
<reference evidence="4 5" key="1">
    <citation type="submission" date="2020-03" db="EMBL/GenBank/DDBJ databases">
        <authorList>
            <person name="Zhu W."/>
        </authorList>
    </citation>
    <scope>NUCLEOTIDE SEQUENCE [LARGE SCALE GENOMIC DNA]</scope>
    <source>
        <strain evidence="4 5">185</strain>
    </source>
</reference>
<feature type="signal peptide" evidence="2">
    <location>
        <begin position="1"/>
        <end position="26"/>
    </location>
</feature>